<dbReference type="Proteomes" id="UP001162162">
    <property type="component" value="Unassembled WGS sequence"/>
</dbReference>
<sequence>MSAVDVDIFVNSTTDNSYIDENLDLVHKLRLSADTGNTLPSTSHALIRMLIQCENKDDLLNSLDDRLNYGLFLDFHVANLLLDTYWKRKDFTSGARTASQLMLQEEFNHPLSNSLSLLHCYNYLLQPDGWPEYPKPEEPEEEVKVRVKYLRNFYDDDHFDLRDPKKIVGKTLAMFTKGKDDVISKSLNILGLALYDKKDLVEKAVSECATEGTVLYKEIIELVPPENENIKKLKTESADVNSMLISNVIKAVQETSENDIAQQCEIYLKWETDRVNALEEQKKRLLTAKRLSDIEDIKTIIKEKETKLWFFNNEEEIERAIEAKRVYYPKRWFGKKKKPKKIDEGYIPPEVSQSSTKY</sequence>
<dbReference type="PANTHER" id="PTHR21393:SF0">
    <property type="entry name" value="SMALL RIBOSOMAL SUBUNIT PROTEIN MS27"/>
    <property type="match status" value="1"/>
</dbReference>
<evidence type="ECO:0000313" key="4">
    <source>
        <dbReference type="Proteomes" id="UP001162162"/>
    </source>
</evidence>
<organism evidence="3 4">
    <name type="scientific">Aromia moschata</name>
    <dbReference type="NCBI Taxonomy" id="1265417"/>
    <lineage>
        <taxon>Eukaryota</taxon>
        <taxon>Metazoa</taxon>
        <taxon>Ecdysozoa</taxon>
        <taxon>Arthropoda</taxon>
        <taxon>Hexapoda</taxon>
        <taxon>Insecta</taxon>
        <taxon>Pterygota</taxon>
        <taxon>Neoptera</taxon>
        <taxon>Endopterygota</taxon>
        <taxon>Coleoptera</taxon>
        <taxon>Polyphaga</taxon>
        <taxon>Cucujiformia</taxon>
        <taxon>Chrysomeloidea</taxon>
        <taxon>Cerambycidae</taxon>
        <taxon>Cerambycinae</taxon>
        <taxon>Callichromatini</taxon>
        <taxon>Aromia</taxon>
    </lineage>
</organism>
<gene>
    <name evidence="3" type="ORF">NQ318_006959</name>
</gene>
<dbReference type="InterPro" id="IPR034913">
    <property type="entry name" value="mS27/PTCD2"/>
</dbReference>
<accession>A0AAV8Y6R2</accession>
<proteinExistence type="predicted"/>
<dbReference type="Pfam" id="PF10037">
    <property type="entry name" value="MRP-S27"/>
    <property type="match status" value="1"/>
</dbReference>
<protein>
    <recommendedName>
        <fullName evidence="5">28S ribosomal protein S27, mitochondrial</fullName>
    </recommendedName>
</protein>
<keyword evidence="4" id="KW-1185">Reference proteome</keyword>
<dbReference type="GO" id="GO:0005739">
    <property type="term" value="C:mitochondrion"/>
    <property type="evidence" value="ECO:0007669"/>
    <property type="project" value="UniProtKB-SubCell"/>
</dbReference>
<dbReference type="PANTHER" id="PTHR21393">
    <property type="entry name" value="MITOCHONDRIAL 28S RIBOSOMAL PROTEIN S27"/>
    <property type="match status" value="1"/>
</dbReference>
<dbReference type="InterPro" id="IPR019266">
    <property type="entry name" value="Ribosomal_mS27"/>
</dbReference>
<dbReference type="EMBL" id="JAPWTK010000179">
    <property type="protein sequence ID" value="KAJ8946701.1"/>
    <property type="molecule type" value="Genomic_DNA"/>
</dbReference>
<feature type="region of interest" description="Disordered" evidence="2">
    <location>
        <begin position="336"/>
        <end position="358"/>
    </location>
</feature>
<dbReference type="AlphaFoldDB" id="A0AAV8Y6R2"/>
<reference evidence="3" key="1">
    <citation type="journal article" date="2023" name="Insect Mol. Biol.">
        <title>Genome sequencing provides insights into the evolution of gene families encoding plant cell wall-degrading enzymes in longhorned beetles.</title>
        <authorList>
            <person name="Shin N.R."/>
            <person name="Okamura Y."/>
            <person name="Kirsch R."/>
            <person name="Pauchet Y."/>
        </authorList>
    </citation>
    <scope>NUCLEOTIDE SEQUENCE</scope>
    <source>
        <strain evidence="3">AMC_N1</strain>
    </source>
</reference>
<comment type="subcellular location">
    <subcellularLocation>
        <location evidence="1">Mitochondrion</location>
    </subcellularLocation>
</comment>
<evidence type="ECO:0000256" key="1">
    <source>
        <dbReference type="ARBA" id="ARBA00004173"/>
    </source>
</evidence>
<evidence type="ECO:0000313" key="3">
    <source>
        <dbReference type="EMBL" id="KAJ8946701.1"/>
    </source>
</evidence>
<comment type="caution">
    <text evidence="3">The sequence shown here is derived from an EMBL/GenBank/DDBJ whole genome shotgun (WGS) entry which is preliminary data.</text>
</comment>
<name>A0AAV8Y6R2_9CUCU</name>
<evidence type="ECO:0008006" key="5">
    <source>
        <dbReference type="Google" id="ProtNLM"/>
    </source>
</evidence>
<evidence type="ECO:0000256" key="2">
    <source>
        <dbReference type="SAM" id="MobiDB-lite"/>
    </source>
</evidence>